<sequence length="364" mass="39920">MGSVVLNSVRKSYGDTHVIKDVSLTIPDGEFCVLVGPSGCGKSTLLRMIAGLEEISAGEVHINERNVTEVEPKRRDIAMVFQSYALYPQMTVRENMGFALKMSRLAKTEINQKVNDAAALLGLEPLLERLPKDLSGGQRQRVAMGRAIVRKPQVFLFDEPLSNLDAKLRTQVRGEIRELHRRLKTTSVYVTHDQIEAMTMGQMIVVLRDGRIEQAGTPLALYDQPANLFVAGFIGSPEINQLRGEVVINGNITTLRLKDGSLLALPAGSRVQNGQQVVYAIRPEQVNVVHEARDDALAAKVTAVENTGSDMQLFCDTGGGAFTSVFKQRLAVKEGDNIWLQPKLSGVHLFDAQSGLRIACAEDE</sequence>
<dbReference type="EMBL" id="CABDVU010000001">
    <property type="protein sequence ID" value="VTN09897.1"/>
    <property type="molecule type" value="Genomic_DNA"/>
</dbReference>
<dbReference type="PROSITE" id="PS00211">
    <property type="entry name" value="ABC_TRANSPORTER_1"/>
    <property type="match status" value="1"/>
</dbReference>
<dbReference type="GO" id="GO:0005524">
    <property type="term" value="F:ATP binding"/>
    <property type="evidence" value="ECO:0007669"/>
    <property type="project" value="UniProtKB-KW"/>
</dbReference>
<dbReference type="GO" id="GO:0055052">
    <property type="term" value="C:ATP-binding cassette (ABC) transporter complex, substrate-binding subunit-containing"/>
    <property type="evidence" value="ECO:0007669"/>
    <property type="project" value="TreeGrafter"/>
</dbReference>
<dbReference type="CDD" id="cd03301">
    <property type="entry name" value="ABC_MalK_N"/>
    <property type="match status" value="1"/>
</dbReference>
<dbReference type="InterPro" id="IPR047641">
    <property type="entry name" value="ABC_transpr_MalK/UgpC-like"/>
</dbReference>
<name>A0A4U9CXM0_RAOTE</name>
<evidence type="ECO:0000256" key="2">
    <source>
        <dbReference type="ARBA" id="ARBA00022741"/>
    </source>
</evidence>
<dbReference type="Gene3D" id="2.40.50.100">
    <property type="match status" value="1"/>
</dbReference>
<dbReference type="SMART" id="SM00382">
    <property type="entry name" value="AAA"/>
    <property type="match status" value="1"/>
</dbReference>
<dbReference type="InterPro" id="IPR017871">
    <property type="entry name" value="ABC_transporter-like_CS"/>
</dbReference>
<dbReference type="InterPro" id="IPR003593">
    <property type="entry name" value="AAA+_ATPase"/>
</dbReference>
<accession>A0A4U9CXM0</accession>
<dbReference type="InterPro" id="IPR012340">
    <property type="entry name" value="NA-bd_OB-fold"/>
</dbReference>
<dbReference type="EC" id="3.6.3.20" evidence="5"/>
<dbReference type="InterPro" id="IPR015855">
    <property type="entry name" value="ABC_transpr_MalK-like"/>
</dbReference>
<dbReference type="GO" id="GO:0140359">
    <property type="term" value="F:ABC-type transporter activity"/>
    <property type="evidence" value="ECO:0007669"/>
    <property type="project" value="InterPro"/>
</dbReference>
<evidence type="ECO:0000256" key="1">
    <source>
        <dbReference type="ARBA" id="ARBA00022448"/>
    </source>
</evidence>
<keyword evidence="5" id="KW-0378">Hydrolase</keyword>
<dbReference type="InterPro" id="IPR003439">
    <property type="entry name" value="ABC_transporter-like_ATP-bd"/>
</dbReference>
<dbReference type="InterPro" id="IPR008995">
    <property type="entry name" value="Mo/tungstate-bd_C_term_dom"/>
</dbReference>
<dbReference type="GO" id="GO:0016887">
    <property type="term" value="F:ATP hydrolysis activity"/>
    <property type="evidence" value="ECO:0007669"/>
    <property type="project" value="InterPro"/>
</dbReference>
<dbReference type="GO" id="GO:0008643">
    <property type="term" value="P:carbohydrate transport"/>
    <property type="evidence" value="ECO:0007669"/>
    <property type="project" value="InterPro"/>
</dbReference>
<dbReference type="AlphaFoldDB" id="A0A4U9CXM0"/>
<dbReference type="Pfam" id="PF08402">
    <property type="entry name" value="TOBE_2"/>
    <property type="match status" value="1"/>
</dbReference>
<dbReference type="InterPro" id="IPR027417">
    <property type="entry name" value="P-loop_NTPase"/>
</dbReference>
<dbReference type="SUPFAM" id="SSF52540">
    <property type="entry name" value="P-loop containing nucleoside triphosphate hydrolases"/>
    <property type="match status" value="1"/>
</dbReference>
<evidence type="ECO:0000313" key="6">
    <source>
        <dbReference type="Proteomes" id="UP000339249"/>
    </source>
</evidence>
<dbReference type="PANTHER" id="PTHR43875">
    <property type="entry name" value="MALTODEXTRIN IMPORT ATP-BINDING PROTEIN MSMX"/>
    <property type="match status" value="1"/>
</dbReference>
<reference evidence="5 6" key="1">
    <citation type="submission" date="2019-04" db="EMBL/GenBank/DDBJ databases">
        <authorList>
            <consortium name="Pathogen Informatics"/>
        </authorList>
    </citation>
    <scope>NUCLEOTIDE SEQUENCE [LARGE SCALE GENOMIC DNA]</scope>
    <source>
        <strain evidence="5 6">NCTC9185</strain>
    </source>
</reference>
<dbReference type="FunFam" id="3.40.50.300:FF:000042">
    <property type="entry name" value="Maltose/maltodextrin ABC transporter, ATP-binding protein"/>
    <property type="match status" value="1"/>
</dbReference>
<dbReference type="Proteomes" id="UP000339249">
    <property type="component" value="Unassembled WGS sequence"/>
</dbReference>
<organism evidence="5 6">
    <name type="scientific">Raoultella terrigena</name>
    <name type="common">Klebsiella terrigena</name>
    <dbReference type="NCBI Taxonomy" id="577"/>
    <lineage>
        <taxon>Bacteria</taxon>
        <taxon>Pseudomonadati</taxon>
        <taxon>Pseudomonadota</taxon>
        <taxon>Gammaproteobacteria</taxon>
        <taxon>Enterobacterales</taxon>
        <taxon>Enterobacteriaceae</taxon>
        <taxon>Klebsiella/Raoultella group</taxon>
        <taxon>Raoultella</taxon>
    </lineage>
</organism>
<dbReference type="Pfam" id="PF00005">
    <property type="entry name" value="ABC_tran"/>
    <property type="match status" value="1"/>
</dbReference>
<keyword evidence="2" id="KW-0547">Nucleotide-binding</keyword>
<dbReference type="RefSeq" id="WP_141334955.1">
    <property type="nucleotide sequence ID" value="NZ_BJNO01000006.1"/>
</dbReference>
<keyword evidence="1" id="KW-0813">Transport</keyword>
<proteinExistence type="predicted"/>
<dbReference type="NCBIfam" id="NF008653">
    <property type="entry name" value="PRK11650.1"/>
    <property type="match status" value="1"/>
</dbReference>
<dbReference type="Gene3D" id="3.40.50.300">
    <property type="entry name" value="P-loop containing nucleotide triphosphate hydrolases"/>
    <property type="match status" value="1"/>
</dbReference>
<evidence type="ECO:0000256" key="3">
    <source>
        <dbReference type="ARBA" id="ARBA00022840"/>
    </source>
</evidence>
<protein>
    <submittedName>
        <fullName evidence="5">sn-glycerol-3-phosphate import ATP-binding protein UgpC</fullName>
        <ecNumber evidence="5">3.6.3.20</ecNumber>
    </submittedName>
</protein>
<gene>
    <name evidence="5" type="primary">ugpC_1</name>
    <name evidence="5" type="ORF">NCTC9185_01800</name>
</gene>
<keyword evidence="3 5" id="KW-0067">ATP-binding</keyword>
<evidence type="ECO:0000313" key="5">
    <source>
        <dbReference type="EMBL" id="VTN09897.1"/>
    </source>
</evidence>
<dbReference type="PANTHER" id="PTHR43875:SF10">
    <property type="entry name" value="BLL2173 PROTEIN"/>
    <property type="match status" value="1"/>
</dbReference>
<dbReference type="Gene3D" id="2.40.50.140">
    <property type="entry name" value="Nucleic acid-binding proteins"/>
    <property type="match status" value="1"/>
</dbReference>
<evidence type="ECO:0000259" key="4">
    <source>
        <dbReference type="PROSITE" id="PS50893"/>
    </source>
</evidence>
<dbReference type="InterPro" id="IPR013611">
    <property type="entry name" value="Transp-assoc_OB_typ2"/>
</dbReference>
<feature type="domain" description="ABC transporter" evidence="4">
    <location>
        <begin position="4"/>
        <end position="234"/>
    </location>
</feature>
<dbReference type="PROSITE" id="PS50893">
    <property type="entry name" value="ABC_TRANSPORTER_2"/>
    <property type="match status" value="1"/>
</dbReference>
<dbReference type="SUPFAM" id="SSF50331">
    <property type="entry name" value="MOP-like"/>
    <property type="match status" value="1"/>
</dbReference>